<evidence type="ECO:0000256" key="1">
    <source>
        <dbReference type="SAM" id="MobiDB-lite"/>
    </source>
</evidence>
<keyword evidence="3" id="KW-1185">Reference proteome</keyword>
<feature type="compositionally biased region" description="Basic residues" evidence="1">
    <location>
        <begin position="1"/>
        <end position="22"/>
    </location>
</feature>
<dbReference type="GO" id="GO:0031647">
    <property type="term" value="P:regulation of protein stability"/>
    <property type="evidence" value="ECO:0007669"/>
    <property type="project" value="TreeGrafter"/>
</dbReference>
<organism evidence="2 3">
    <name type="scientific">Clytia hemisphaerica</name>
    <dbReference type="NCBI Taxonomy" id="252671"/>
    <lineage>
        <taxon>Eukaryota</taxon>
        <taxon>Metazoa</taxon>
        <taxon>Cnidaria</taxon>
        <taxon>Hydrozoa</taxon>
        <taxon>Hydroidolina</taxon>
        <taxon>Leptothecata</taxon>
        <taxon>Obeliida</taxon>
        <taxon>Clytiidae</taxon>
        <taxon>Clytia</taxon>
    </lineage>
</organism>
<evidence type="ECO:0008006" key="4">
    <source>
        <dbReference type="Google" id="ProtNLM"/>
    </source>
</evidence>
<dbReference type="OrthoDB" id="5955317at2759"/>
<dbReference type="AlphaFoldDB" id="A0A7M5WZD4"/>
<sequence>KDNKLKKGMTKKSKKKSLKTGHRTADEPRSSTFCVGHSHIIGQNITPQEATQNPTKRLTKAERKRLQKQRIEYEIECYHNENNKRIVYPTDLWFLIGRHVKPECVKTFTLICRDAYKVTCTRKFWLELYKRNIRDFKELPSHLKPNAINTNVGLKTRVVRSLFFAYKPFVGDNVQRVPMADAPNDISRDKLVETHWWQKMVSAKNPSLYVWRLHIKLIKVTKNRFNRRALSGTLNTTELIHQNPDRTCSILQVTAPSYMEVPPTIFGMCLTNISIGLSSNMKSHKVRLFFHEYRPYGPYHDSQANVLLIDPAFDVQYLNWWDSEYPHPYDK</sequence>
<dbReference type="PANTHER" id="PTHR20988:SF2">
    <property type="entry name" value="TRANSMEMBRANE PROTEIN 183A-RELATED"/>
    <property type="match status" value="1"/>
</dbReference>
<accession>A0A7M5WZD4</accession>
<dbReference type="GO" id="GO:0019005">
    <property type="term" value="C:SCF ubiquitin ligase complex"/>
    <property type="evidence" value="ECO:0007669"/>
    <property type="project" value="TreeGrafter"/>
</dbReference>
<dbReference type="EnsemblMetazoa" id="CLYHEMT015337.1">
    <property type="protein sequence ID" value="CLYHEMP015337.1"/>
    <property type="gene ID" value="CLYHEMG015337"/>
</dbReference>
<dbReference type="PANTHER" id="PTHR20988">
    <property type="entry name" value="TRANSMEMBRANE PROTEIN 183A-RELATED"/>
    <property type="match status" value="1"/>
</dbReference>
<dbReference type="InterPro" id="IPR026509">
    <property type="entry name" value="TMEM183"/>
</dbReference>
<feature type="region of interest" description="Disordered" evidence="1">
    <location>
        <begin position="1"/>
        <end position="30"/>
    </location>
</feature>
<proteinExistence type="predicted"/>
<name>A0A7M5WZD4_9CNID</name>
<reference evidence="2" key="1">
    <citation type="submission" date="2021-01" db="UniProtKB">
        <authorList>
            <consortium name="EnsemblMetazoa"/>
        </authorList>
    </citation>
    <scope>IDENTIFICATION</scope>
</reference>
<evidence type="ECO:0000313" key="3">
    <source>
        <dbReference type="Proteomes" id="UP000594262"/>
    </source>
</evidence>
<dbReference type="Proteomes" id="UP000594262">
    <property type="component" value="Unplaced"/>
</dbReference>
<protein>
    <recommendedName>
        <fullName evidence="4">Transmembrane protein 183</fullName>
    </recommendedName>
</protein>
<evidence type="ECO:0000313" key="2">
    <source>
        <dbReference type="EnsemblMetazoa" id="CLYHEMP015337.1"/>
    </source>
</evidence>